<evidence type="ECO:0000256" key="9">
    <source>
        <dbReference type="ARBA" id="ARBA00022857"/>
    </source>
</evidence>
<evidence type="ECO:0000256" key="3">
    <source>
        <dbReference type="ARBA" id="ARBA00022516"/>
    </source>
</evidence>
<proteinExistence type="inferred from homology"/>
<keyword evidence="6" id="KW-0479">Metal-binding</keyword>
<accession>W3VKR0</accession>
<dbReference type="InterPro" id="IPR013565">
    <property type="entry name" value="Fas1/AflB-like_central"/>
</dbReference>
<dbReference type="Pfam" id="PF18314">
    <property type="entry name" value="FAS_I_H"/>
    <property type="match status" value="1"/>
</dbReference>
<keyword evidence="9" id="KW-0521">NADP</keyword>
<dbReference type="Pfam" id="PF08354">
    <property type="entry name" value="Fas1-AflB-like_hel"/>
    <property type="match status" value="1"/>
</dbReference>
<dbReference type="FunFam" id="3.90.470.20:FF:000005">
    <property type="entry name" value="Fatty acid synthase alpha subunit FasA"/>
    <property type="match status" value="1"/>
</dbReference>
<keyword evidence="10" id="KW-0560">Oxidoreductase</keyword>
<dbReference type="InterPro" id="IPR016035">
    <property type="entry name" value="Acyl_Trfase/lysoPLipase"/>
</dbReference>
<keyword evidence="2" id="KW-0596">Phosphopantetheine</keyword>
<evidence type="ECO:0000256" key="5">
    <source>
        <dbReference type="ARBA" id="ARBA00022679"/>
    </source>
</evidence>
<dbReference type="InterPro" id="IPR002539">
    <property type="entry name" value="MaoC-like_dom"/>
</dbReference>
<dbReference type="CDD" id="cd08950">
    <property type="entry name" value="KR_fFAS_SDR_c_like"/>
    <property type="match status" value="1"/>
</dbReference>
<dbReference type="InterPro" id="IPR014030">
    <property type="entry name" value="Ketoacyl_synth_N"/>
</dbReference>
<dbReference type="Pfam" id="PF17828">
    <property type="entry name" value="FAS_N"/>
    <property type="match status" value="1"/>
</dbReference>
<dbReference type="SUPFAM" id="SSF54637">
    <property type="entry name" value="Thioesterase/thiol ester dehydrase-isomerase"/>
    <property type="match status" value="2"/>
</dbReference>
<dbReference type="GO" id="GO:0019171">
    <property type="term" value="F:(3R)-hydroxyacyl-[acyl-carrier-protein] dehydratase activity"/>
    <property type="evidence" value="ECO:0007669"/>
    <property type="project" value="InterPro"/>
</dbReference>
<dbReference type="FunFam" id="3.30.70.3330:FF:000001">
    <property type="entry name" value="Fatty acid synthase subunit beta dehydratase"/>
    <property type="match status" value="1"/>
</dbReference>
<evidence type="ECO:0000256" key="12">
    <source>
        <dbReference type="ARBA" id="ARBA00023027"/>
    </source>
</evidence>
<dbReference type="InterPro" id="IPR040883">
    <property type="entry name" value="FAS_meander"/>
</dbReference>
<dbReference type="FunFam" id="3.40.366.10:FF:000006">
    <property type="entry name" value="Fatty acid synthase beta subunit dehydratase"/>
    <property type="match status" value="1"/>
</dbReference>
<dbReference type="InterPro" id="IPR041099">
    <property type="entry name" value="FAS1_N"/>
</dbReference>
<dbReference type="Gene3D" id="3.10.129.10">
    <property type="entry name" value="Hotdog Thioesterase"/>
    <property type="match status" value="1"/>
</dbReference>
<dbReference type="GO" id="GO:0006633">
    <property type="term" value="P:fatty acid biosynthetic process"/>
    <property type="evidence" value="ECO:0007669"/>
    <property type="project" value="InterPro"/>
</dbReference>
<evidence type="ECO:0000259" key="22">
    <source>
        <dbReference type="PROSITE" id="PS52004"/>
    </source>
</evidence>
<dbReference type="GO" id="GO:0004312">
    <property type="term" value="F:fatty acid synthase activity"/>
    <property type="evidence" value="ECO:0007669"/>
    <property type="project" value="InterPro"/>
</dbReference>
<keyword evidence="4" id="KW-0597">Phosphoprotein</keyword>
<feature type="region of interest" description="Disordered" evidence="20">
    <location>
        <begin position="1"/>
        <end position="28"/>
    </location>
</feature>
<dbReference type="PROSITE" id="PS50075">
    <property type="entry name" value="CARRIER"/>
    <property type="match status" value="1"/>
</dbReference>
<dbReference type="SUPFAM" id="SSF52151">
    <property type="entry name" value="FabD/lysophospholipase-like"/>
    <property type="match status" value="2"/>
</dbReference>
<dbReference type="Gene3D" id="3.20.20.70">
    <property type="entry name" value="Aldolase class I"/>
    <property type="match status" value="1"/>
</dbReference>
<feature type="region of interest" description="Disordered" evidence="20">
    <location>
        <begin position="269"/>
        <end position="302"/>
    </location>
</feature>
<dbReference type="InterPro" id="IPR001227">
    <property type="entry name" value="Ac_transferase_dom_sf"/>
</dbReference>
<comment type="caution">
    <text evidence="23">The sequence shown here is derived from an EMBL/GenBank/DDBJ whole genome shotgun (WGS) entry which is preliminary data.</text>
</comment>
<dbReference type="SUPFAM" id="SSF53901">
    <property type="entry name" value="Thiolase-like"/>
    <property type="match status" value="2"/>
</dbReference>
<feature type="domain" description="Ketosynthase family 3 (KS3)" evidence="22">
    <location>
        <begin position="3357"/>
        <end position="3795"/>
    </location>
</feature>
<dbReference type="InterPro" id="IPR003965">
    <property type="entry name" value="Fatty_acid_synthase"/>
</dbReference>
<keyword evidence="14" id="KW-0456">Lyase</keyword>
<dbReference type="Pfam" id="PF00698">
    <property type="entry name" value="Acyl_transf_1"/>
    <property type="match status" value="1"/>
</dbReference>
<dbReference type="Pfam" id="PF01575">
    <property type="entry name" value="MaoC_dehydratas"/>
    <property type="match status" value="1"/>
</dbReference>
<dbReference type="GO" id="GO:0004316">
    <property type="term" value="F:3-oxoacyl-[acyl-carrier-protein] reductase (NADPH) activity"/>
    <property type="evidence" value="ECO:0007669"/>
    <property type="project" value="UniProtKB-EC"/>
</dbReference>
<dbReference type="OrthoDB" id="4251012at2759"/>
<evidence type="ECO:0000256" key="10">
    <source>
        <dbReference type="ARBA" id="ARBA00023002"/>
    </source>
</evidence>
<keyword evidence="13" id="KW-0443">Lipid metabolism</keyword>
<keyword evidence="11" id="KW-0843">Virulence</keyword>
<dbReference type="InterPro" id="IPR004568">
    <property type="entry name" value="Ppantetheine-prot_Trfase_dom"/>
</dbReference>
<dbReference type="GO" id="GO:0004318">
    <property type="term" value="F:enoyl-[acyl-carrier-protein] reductase (NADH) activity"/>
    <property type="evidence" value="ECO:0007669"/>
    <property type="project" value="InterPro"/>
</dbReference>
<dbReference type="Pfam" id="PF22235">
    <property type="entry name" value="FAS1_thioest_ins"/>
    <property type="match status" value="1"/>
</dbReference>
<dbReference type="GO" id="GO:0008897">
    <property type="term" value="F:holo-[acyl-carrier-protein] synthase activity"/>
    <property type="evidence" value="ECO:0007669"/>
    <property type="project" value="InterPro"/>
</dbReference>
<evidence type="ECO:0000256" key="2">
    <source>
        <dbReference type="ARBA" id="ARBA00022450"/>
    </source>
</evidence>
<dbReference type="SMART" id="SM00825">
    <property type="entry name" value="PKS_KS"/>
    <property type="match status" value="1"/>
</dbReference>
<comment type="catalytic activity">
    <reaction evidence="19">
        <text>a fatty acyl-[ACP] + malonyl-[ACP] + H(+) = a 3-oxoacyl-[ACP] + holo-[ACP] + CO2</text>
        <dbReference type="Rhea" id="RHEA:22836"/>
        <dbReference type="Rhea" id="RHEA-COMP:9623"/>
        <dbReference type="Rhea" id="RHEA-COMP:9685"/>
        <dbReference type="Rhea" id="RHEA-COMP:9916"/>
        <dbReference type="Rhea" id="RHEA-COMP:14125"/>
        <dbReference type="ChEBI" id="CHEBI:15378"/>
        <dbReference type="ChEBI" id="CHEBI:16526"/>
        <dbReference type="ChEBI" id="CHEBI:64479"/>
        <dbReference type="ChEBI" id="CHEBI:78449"/>
        <dbReference type="ChEBI" id="CHEBI:78776"/>
        <dbReference type="ChEBI" id="CHEBI:138651"/>
        <dbReference type="EC" id="2.3.1.41"/>
    </reaction>
</comment>
<dbReference type="Gene3D" id="6.10.140.1400">
    <property type="match status" value="1"/>
</dbReference>
<evidence type="ECO:0000256" key="7">
    <source>
        <dbReference type="ARBA" id="ARBA00022801"/>
    </source>
</evidence>
<dbReference type="Gene3D" id="3.40.50.720">
    <property type="entry name" value="NAD(P)-binding Rossmann-like Domain"/>
    <property type="match status" value="1"/>
</dbReference>
<dbReference type="GO" id="GO:0000287">
    <property type="term" value="F:magnesium ion binding"/>
    <property type="evidence" value="ECO:0007669"/>
    <property type="project" value="InterPro"/>
</dbReference>
<dbReference type="InterPro" id="IPR041550">
    <property type="entry name" value="FASI_helical"/>
</dbReference>
<dbReference type="CDD" id="cd00828">
    <property type="entry name" value="elong_cond_enzymes"/>
    <property type="match status" value="1"/>
</dbReference>
<evidence type="ECO:0000256" key="20">
    <source>
        <dbReference type="SAM" id="MobiDB-lite"/>
    </source>
</evidence>
<feature type="domain" description="Carrier" evidence="21">
    <location>
        <begin position="2393"/>
        <end position="2471"/>
    </location>
</feature>
<dbReference type="InterPro" id="IPR050830">
    <property type="entry name" value="Fungal_FAS"/>
</dbReference>
<dbReference type="Pfam" id="PF16073">
    <property type="entry name" value="SAT"/>
    <property type="match status" value="1"/>
</dbReference>
<evidence type="ECO:0000313" key="24">
    <source>
        <dbReference type="Proteomes" id="UP000019462"/>
    </source>
</evidence>
<dbReference type="SUPFAM" id="SSF56214">
    <property type="entry name" value="4'-phosphopantetheinyl transferase"/>
    <property type="match status" value="1"/>
</dbReference>
<evidence type="ECO:0000259" key="21">
    <source>
        <dbReference type="PROSITE" id="PS50075"/>
    </source>
</evidence>
<dbReference type="Pfam" id="PF18325">
    <property type="entry name" value="Fas_alpha_ACP"/>
    <property type="match status" value="1"/>
</dbReference>
<keyword evidence="3" id="KW-0444">Lipid biosynthesis</keyword>
<feature type="compositionally biased region" description="Low complexity" evidence="20">
    <location>
        <begin position="2833"/>
        <end position="2843"/>
    </location>
</feature>
<dbReference type="GO" id="GO:0005835">
    <property type="term" value="C:fatty acid synthase complex"/>
    <property type="evidence" value="ECO:0007669"/>
    <property type="project" value="InterPro"/>
</dbReference>
<evidence type="ECO:0000256" key="17">
    <source>
        <dbReference type="ARBA" id="ARBA00048237"/>
    </source>
</evidence>
<comment type="catalytic activity">
    <reaction evidence="17">
        <text>acetyl-CoA + n malonyl-CoA + 2n NADPH + 4n H(+) = a long-chain-acyl-CoA + n CoA + n CO2 + 2n NADP(+).</text>
        <dbReference type="EC" id="2.3.1.86"/>
    </reaction>
</comment>
<evidence type="ECO:0000256" key="18">
    <source>
        <dbReference type="ARBA" id="ARBA00048508"/>
    </source>
</evidence>
<dbReference type="FunFam" id="1.20.930.70:FF:000001">
    <property type="entry name" value="Fatty acid synthase beta subunit dehydratase"/>
    <property type="match status" value="1"/>
</dbReference>
<dbReference type="SUPFAM" id="SSF51735">
    <property type="entry name" value="NAD(P)-binding Rossmann-fold domains"/>
    <property type="match status" value="1"/>
</dbReference>
<dbReference type="GO" id="GO:0004315">
    <property type="term" value="F:3-oxoacyl-[acyl-carrier-protein] synthase activity"/>
    <property type="evidence" value="ECO:0007669"/>
    <property type="project" value="UniProtKB-EC"/>
</dbReference>
<evidence type="ECO:0000256" key="4">
    <source>
        <dbReference type="ARBA" id="ARBA00022553"/>
    </source>
</evidence>
<dbReference type="Gene3D" id="3.90.25.70">
    <property type="match status" value="1"/>
</dbReference>
<dbReference type="FunFam" id="3.20.20.70:FF:000078">
    <property type="entry name" value="Fatty acid synthase beta subunit dehydratase"/>
    <property type="match status" value="1"/>
</dbReference>
<dbReference type="Gene3D" id="6.10.60.10">
    <property type="match status" value="1"/>
</dbReference>
<evidence type="ECO:0000256" key="13">
    <source>
        <dbReference type="ARBA" id="ARBA00023098"/>
    </source>
</evidence>
<evidence type="ECO:0000256" key="16">
    <source>
        <dbReference type="ARBA" id="ARBA00033756"/>
    </source>
</evidence>
<dbReference type="InterPro" id="IPR040899">
    <property type="entry name" value="Fas_alpha_ACP"/>
</dbReference>
<keyword evidence="12" id="KW-0520">NAD</keyword>
<dbReference type="Pfam" id="PF00109">
    <property type="entry name" value="ketoacyl-synt"/>
    <property type="match status" value="1"/>
</dbReference>
<dbReference type="InterPro" id="IPR014031">
    <property type="entry name" value="Ketoacyl_synth_C"/>
</dbReference>
<evidence type="ECO:0000256" key="1">
    <source>
        <dbReference type="ARBA" id="ARBA00007485"/>
    </source>
</evidence>
<dbReference type="Pfam" id="PF17951">
    <property type="entry name" value="FAS_meander"/>
    <property type="match status" value="1"/>
</dbReference>
<dbReference type="InterPro" id="IPR029069">
    <property type="entry name" value="HotDog_dom_sf"/>
</dbReference>
<gene>
    <name evidence="23" type="ORF">PaG_03660</name>
</gene>
<evidence type="ECO:0000313" key="23">
    <source>
        <dbReference type="EMBL" id="ETS62100.1"/>
    </source>
</evidence>
<comment type="catalytic activity">
    <reaction evidence="18">
        <text>a (3R)-hydroxyacyl-[ACP] + NADP(+) = a 3-oxoacyl-[ACP] + NADPH + H(+)</text>
        <dbReference type="Rhea" id="RHEA:17397"/>
        <dbReference type="Rhea" id="RHEA-COMP:9916"/>
        <dbReference type="Rhea" id="RHEA-COMP:9945"/>
        <dbReference type="ChEBI" id="CHEBI:15378"/>
        <dbReference type="ChEBI" id="CHEBI:57783"/>
        <dbReference type="ChEBI" id="CHEBI:58349"/>
        <dbReference type="ChEBI" id="CHEBI:78776"/>
        <dbReference type="ChEBI" id="CHEBI:78827"/>
        <dbReference type="EC" id="1.1.1.100"/>
    </reaction>
</comment>
<dbReference type="PROSITE" id="PS00606">
    <property type="entry name" value="KS3_1"/>
    <property type="match status" value="1"/>
</dbReference>
<evidence type="ECO:0000256" key="15">
    <source>
        <dbReference type="ARBA" id="ARBA00023268"/>
    </source>
</evidence>
<keyword evidence="15" id="KW-0511">Multifunctional enzyme</keyword>
<comment type="subunit">
    <text evidence="16">[Alpha(6)beta(6)] hexamers of two multifunctional subunits (alpha and beta).</text>
</comment>
<evidence type="ECO:0000256" key="11">
    <source>
        <dbReference type="ARBA" id="ARBA00023026"/>
    </source>
</evidence>
<dbReference type="Pfam" id="PF02801">
    <property type="entry name" value="Ketoacyl-synt_C"/>
    <property type="match status" value="1"/>
</dbReference>
<dbReference type="InterPro" id="IPR037143">
    <property type="entry name" value="4-PPantetheinyl_Trfase_dom_sf"/>
</dbReference>
<dbReference type="InterPro" id="IPR013785">
    <property type="entry name" value="Aldolase_TIM"/>
</dbReference>
<dbReference type="Gene3D" id="6.10.250.1930">
    <property type="match status" value="1"/>
</dbReference>
<evidence type="ECO:0000256" key="14">
    <source>
        <dbReference type="ARBA" id="ARBA00023239"/>
    </source>
</evidence>
<keyword evidence="8" id="KW-0460">Magnesium</keyword>
<dbReference type="InterPro" id="IPR016039">
    <property type="entry name" value="Thiolase-like"/>
</dbReference>
<comment type="similarity">
    <text evidence="1">Belongs to the thiolase-like superfamily. Fungal fatty acid synthetase subunit alpha family.</text>
</comment>
<dbReference type="FunFam" id="3.90.25.70:FF:000001">
    <property type="entry name" value="Fatty acid synthase subunit alpha"/>
    <property type="match status" value="1"/>
</dbReference>
<dbReference type="CDD" id="cd03447">
    <property type="entry name" value="FAS_MaoC"/>
    <property type="match status" value="1"/>
</dbReference>
<dbReference type="Gene3D" id="6.20.240.10">
    <property type="match status" value="1"/>
</dbReference>
<dbReference type="PANTHER" id="PTHR10982:SF21">
    <property type="entry name" value="FATTY ACID SYNTHASE SUBUNIT BETA"/>
    <property type="match status" value="1"/>
</dbReference>
<dbReference type="Gene3D" id="3.90.470.20">
    <property type="entry name" value="4'-phosphopantetheinyl transferase domain"/>
    <property type="match status" value="1"/>
</dbReference>
<protein>
    <submittedName>
        <fullName evidence="23">Uncharacterized protein</fullName>
    </submittedName>
</protein>
<dbReference type="InterPro" id="IPR014043">
    <property type="entry name" value="Acyl_transferase_dom"/>
</dbReference>
<dbReference type="InterPro" id="IPR047224">
    <property type="entry name" value="FAS_alpha_su_C"/>
</dbReference>
<reference evidence="23 24" key="1">
    <citation type="journal article" date="2014" name="Genome Announc.">
        <title>Genome sequence of the basidiomycetous fungus Pseudozyma aphidis DSM70725, an efficient producer of biosurfactant mannosylerythritol lipids.</title>
        <authorList>
            <person name="Lorenz S."/>
            <person name="Guenther M."/>
            <person name="Grumaz C."/>
            <person name="Rupp S."/>
            <person name="Zibek S."/>
            <person name="Sohn K."/>
        </authorList>
    </citation>
    <scope>NUCLEOTIDE SEQUENCE [LARGE SCALE GENOMIC DNA]</scope>
    <source>
        <strain evidence="24">ATCC 32657 / CBS 517.83 / DSM 70725 / JCM 10318 / NBRC 10182 / NRRL Y-7954 / St-0401</strain>
    </source>
</reference>
<dbReference type="PANTHER" id="PTHR10982">
    <property type="entry name" value="MALONYL COA-ACYL CARRIER PROTEIN TRANSACYLASE"/>
    <property type="match status" value="1"/>
</dbReference>
<dbReference type="FunFam" id="3.30.70.2490:FF:000001">
    <property type="entry name" value="Fatty acid synthase subunit alpha"/>
    <property type="match status" value="1"/>
</dbReference>
<feature type="compositionally biased region" description="Basic and acidic residues" evidence="20">
    <location>
        <begin position="269"/>
        <end position="280"/>
    </location>
</feature>
<name>W3VKR0_MOEAP</name>
<feature type="compositionally biased region" description="Basic and acidic residues" evidence="20">
    <location>
        <begin position="3578"/>
        <end position="3593"/>
    </location>
</feature>
<evidence type="ECO:0000256" key="19">
    <source>
        <dbReference type="ARBA" id="ARBA00049541"/>
    </source>
</evidence>
<evidence type="ECO:0000256" key="6">
    <source>
        <dbReference type="ARBA" id="ARBA00022723"/>
    </source>
</evidence>
<dbReference type="Pfam" id="PF01648">
    <property type="entry name" value="ACPS"/>
    <property type="match status" value="1"/>
</dbReference>
<dbReference type="PROSITE" id="PS52004">
    <property type="entry name" value="KS3_2"/>
    <property type="match status" value="1"/>
</dbReference>
<sequence>MSAVKNNAPSDDSYVEVSTASSQTSSNGNANGTLLRALTIASTSGVEVQIPVPSQPFDAWIVADVLREEFQRSLAAAPEVTDVLEVQEEQEDAGTADKAAGEAKVSLAAKFLGFLASRATVKSSSHELNLLHSTWIHFHDHFVAQRGSVHDLVAALDTDLRISVLRSYFEAFAQLESAGKAKPALITPKLFSLSAQNKAEVHAVFGGQGNNERSVADAQVSAACRSVWHGQSCIRLWPNFLHPKPRSPISKVLGLCPFLTRWSSAKADSIPKKKEKESERSAIASARDSDRHDPASGTDSRPENALARAFKLTSDDVRLENQRLTFPFYLLLIFSATQAYFKELQTLFDAYRPLVQPLLESTQPIFDQLVQDAVKQGFGSYYTHGIDVLGWLTGAVPEPAVAYLASVPLSLPLIGLTQITQFLVSIRASGLTPAEFRAQIKSATGHSQGIISAVVLSASGSLESFYANVAKALELLFHIGKRGQEFFPTLAIDPALVKDTVDGGEGEPAPMLSVSGLEQTVLEKHIQKTNSHLPESQAVSISLFNGPRSFIVTGYPKALVGLVGSLRAIRADTGADQGKVPFSKRKAVFRMNFLPVGVPYHSSYLTGATDKMLQEDYAGRTTVWDASELKVAVKNTEDGSDLASYRSEDILKSIADQIFVKHIYWAKASDLPKTATHLIDFGTGGLSGIGGLSARILEGRGVRIVIPSGTHARSTELYSATKVDFEERWEDVWSPRLVRTKNGIKIDTPFSRTTGRGVLMVGGMTPTTVSANINAAVLNAGYVIELAGGGLHSEAGLRKRVNEILAQLEPGNGLELNGLFIDQRRFGWQYPLWGQMRREGFPCKGFTVAAGIPSTEKAKEIIDGLKAAGIEYVGFKPGTADGLRAVAAIAAANPDFKIICQWTGGRAGGHHSTEDFHQPILQTYASLRKQKNLILVGGSGFGDAEGVWPYLTGEWSVKLGYAPMPFSAFLFASWMLVAKEAATADAVKQLLVDTPGCGDDKWQDTYGKGAGGTITCNSELGESISYVHNRAAALWRQLDDQLFSLPREKQRVWLSEKKSWLIERLNKDFQKPWFPAKLDGSALMNVADMTYEEVTRRMLQLLFVSHQSRWIDPSLKKLFGDWCRRVEERFAGIETAGKKESLLQSYSVLDKQPASFVDTFFAEYTGAKEIRLAAEDVGYFLTICQRRGQKPVPFIPELGDNFQTLFKKDSLWQSEDLDAVVGRDAQKVIILQGSVAVRHCTKANVPAGEMLGEIERELVARVLARYYDNDESKVPYADYVSSDPLAIEEAEFAARSGVDVSVADNVKTFKVGSSVPDTKEWLEVLATSRTSWLRALLRNVSVVQGKNYADNPMLRMLAPRKHQTAKIAYAANGEPISLTLFGAARSYGRHDDSFKAIEITKSPESAQIQVTLFEERLGEAVPLHFFFTYRPDQPFASIHEVMDGRNDRIKQFYWQLWFHADMPAAAQLASAKEFKSPVKSLDESAIRSFCRIVENRGEVFTKGQAPMDFAIVAGWEAIMQALMASCDADLLSLVHLSNSFKVIDDARPLRAGDVCTATAHASSIRISDTGKSVSVTGTVLRQDANATPVPVISVVSSFFFRGRFTDFNTCFETSQNEFVLDIKTKADATVLLSKEWFDWVAPQPLIPGTSLHFKIENLLRYKDSSSYSDVDVTGGAYVRDFKDDLIKVGEIEYTADAASYGNPVIEYIKRHGGVSTGGVAPLESGYTLGSSDVPSTFVAPATNEPYSNVSGDFNPIHINPYFSSFASLPGTITHGLFSSAASRKFVEVVAAEGYPDRCLSFEANFVGMVLPGDELNVKLRHIAMRDGNKVVKVETFNQNGDKVIDGQAEIKQPATVYVFTGQGSQEQGMGMDLYNSSPTAKALWDEADGHLRSTMGFSILEIINQNPLTKTIHFGGVRGHTIRERYMSMTYESTDADGNTVTLPLFPEITSSSQSYTFQSPKGLLFATQFAQIALVLVELSAFRDMTQRGLITPDAAFAGHSLGEYASLAAVASVLEVKSLCDVVFYRGLSMQNCVQRDPVTGASNYAMMACNPLRIVGDGNPAFAGQALAEIVDSISQESGRLLQIVNHNVAGQQYVAAGDLVALTTLGNVLNFIKVQKIDLKKLNEIMPIEEVREKLAEIVREVLSAALEEEKKGRIELKRGFATIPLPGIDVPFHSRYLTGGVAPFRSYLSKRINVDAIRPQLLVGRYIPNLVAAPFELSKSYAELIFAQTDSPRLDKVLKNWEKDEWESPERVQRLTATLVVELLAYQFASPVRWIETQDIMFTDYNFERLVEFGPSPTLVGMAKRTQALKYSAVDLAQGRKRVMLCSSKDKEALYYSFADDESEAEAAAATEAPAAAAAPAAAPAPAAAAAAPAPAAAGGAAAADVPDEPLKAVDTVRAILAQKLKKSISEVPLSKSIKDSVGGKSVLSNELVSDLLAEFGNLPERGEELPLEELGGALQAGYSGSLGKTTSSLITRTVGGKLPGGFNLSAVKSHLQKAWGLGSGRIDGVLLVAITMEPAKRLGSEAEAKAWLDSVAQTYAGLAGISLSQAGAGGGGGGSGGVAISSEELDKLKAQQDDHVRRQIQVLERYLNMDGRAGGRLAESTKAELEAAQAQLDAIAAEHGDMYTNGIMPKFTEKKVRHFSSYWNWARQDAMTLLYDIIYGRLTTVDREITARCITLMNRADPSLLRYMQFHIDQIDAEKGPTYALAKEYGQQLIENCREACAEDAVYKEVHAPTAPHTEIDSRGNIAYSEVKRVGVRKLEAYVKEMAAGSRLLGAGSQVNLDKAQENVAKLWTLIRNEPSVSKLSKATIKSLYSEVVRSLGPARQARAPARQATRSRRLSSNTQRPQVSDAPAAEDRTPFLHVKRKVAGQWQLSRKLTSVYLDILGEMATQGVSFKGRNALLTGVGKASIGVEVVKGLLAGGARVVITTSSYSRSVVEYYQRIYQEVGSRGSTLTVVPFNQASKQDVDNLVKYIYGSLDLDLDFVVPFAAISENGREIDGIDDKSELAHRLMLTNLIRLLGAIKTEKASRNFDTRPTQVLLPLSPNHGTFGGDGLYGESKLGLETLLNRWESESWGQYLCITGAIIGWCRGTGLMSSSNTVAEEIEKLGCRTFSTTEMAFNLLGLLAPTVSAVSQVEALLVDLNGGMDKIVDLAEQTGKFRAAIQEASSTKRALVADNSADFKVIKGSAAEALHKKVHINPRSNFTFRFPEVGTLDFNREIAKSYSEMDLEKVVVITGFAEVGPWGSSRTRWEMEAFGHLTNEGVIELAWIMGLIKHHDGQLKSGATYVGWVDTKSGEPVDDKDIRANYEEHIVKHAGIRLIEPELFRNYDPNRKGFQQEIELNHDLEPLEVSAEEAAKYKLEHGDKVDAWQDASTGGWFVVLKKGARIFVPKAVAFDRLVAGQIPTGWTGQRYGIPDDIVAQVDRTTLWALVCASEALVNSGISDPYELYKHIHPSKVGSCIGSGMGGMTSLSKMFRDRRNDNDVQKDILQETFINSVAGWVNLLVMSSAGPIKTVVGACATALQSIDVAVETILSGKAELMLAGGFDDLSEEGSFEFANMKATSNGKEELAAGREPSEHSRPFSTSRSGFMESQGCGVQVLTTAANAIKLGMPIQGIVAYSNTHTDGAGRSLPAPGHGVISSADGMQRALARFNLTADDIGVISAHMTATKANDKNESHVYQELFTRMGRTPGHAVPVMAQKWLCGHAKGGAAAWALNGVMQSLHTSIVCGNRNADDISPELQKFDMLLYNSTSIHRTPHHVNAAAVSSFGFGQVGGIILVLHAAHILGRLSPKVFEGYVERRKARQHHTYTRMHSALTKEDLVRIKDNRPWPAEMEDQVLMNLNARAVEMGDSYGFKAPLPPMPALATTEDVIVPAKSAEVAAQQESLQKMMGHVAGVGIDCEKISTFPSDNDSFVSRNFTDVEIEYCRAQPDAKASFCGRFCAAEAVFKSLGVRSQGSGASLKDVEIVPTPEGPQVKLYGEALKAAHGSRFLVSISHGDDTAMAIVHRLPSA</sequence>
<evidence type="ECO:0000256" key="8">
    <source>
        <dbReference type="ARBA" id="ARBA00022842"/>
    </source>
</evidence>
<keyword evidence="24" id="KW-1185">Reference proteome</keyword>
<keyword evidence="7" id="KW-0378">Hydrolase</keyword>
<dbReference type="Gene3D" id="3.30.1120.100">
    <property type="match status" value="1"/>
</dbReference>
<dbReference type="Gene3D" id="3.40.366.10">
    <property type="entry name" value="Malonyl-Coenzyme A Acyl Carrier Protein, domain 2"/>
    <property type="match status" value="3"/>
</dbReference>
<dbReference type="InterPro" id="IPR009081">
    <property type="entry name" value="PP-bd_ACP"/>
</dbReference>
<dbReference type="HOGENOM" id="CLU_000114_2_0_1"/>
<dbReference type="SMART" id="SM00827">
    <property type="entry name" value="PKS_AT"/>
    <property type="match status" value="1"/>
</dbReference>
<dbReference type="Gene3D" id="3.40.47.10">
    <property type="match status" value="1"/>
</dbReference>
<dbReference type="InterPro" id="IPR008278">
    <property type="entry name" value="4-PPantetheinyl_Trfase_dom"/>
</dbReference>
<dbReference type="InterPro" id="IPR020841">
    <property type="entry name" value="PKS_Beta-ketoAc_synthase_dom"/>
</dbReference>
<dbReference type="InterPro" id="IPR032088">
    <property type="entry name" value="SAT"/>
</dbReference>
<organism evidence="23 24">
    <name type="scientific">Moesziomyces aphidis</name>
    <name type="common">Pseudozyma aphidis</name>
    <dbReference type="NCBI Taxonomy" id="84754"/>
    <lineage>
        <taxon>Eukaryota</taxon>
        <taxon>Fungi</taxon>
        <taxon>Dikarya</taxon>
        <taxon>Basidiomycota</taxon>
        <taxon>Ustilaginomycotina</taxon>
        <taxon>Ustilaginomycetes</taxon>
        <taxon>Ustilaginales</taxon>
        <taxon>Ustilaginaceae</taxon>
        <taxon>Moesziomyces</taxon>
    </lineage>
</organism>
<dbReference type="InterPro" id="IPR036291">
    <property type="entry name" value="NAD(P)-bd_dom_sf"/>
</dbReference>
<dbReference type="EMBL" id="AWNI01000012">
    <property type="protein sequence ID" value="ETS62100.1"/>
    <property type="molecule type" value="Genomic_DNA"/>
</dbReference>
<dbReference type="Gene3D" id="3.30.70.2490">
    <property type="match status" value="1"/>
</dbReference>
<dbReference type="GO" id="GO:0016787">
    <property type="term" value="F:hydrolase activity"/>
    <property type="evidence" value="ECO:0007669"/>
    <property type="project" value="UniProtKB-KW"/>
</dbReference>
<dbReference type="Proteomes" id="UP000019462">
    <property type="component" value="Unassembled WGS sequence"/>
</dbReference>
<dbReference type="PRINTS" id="PR01483">
    <property type="entry name" value="FASYNTHASE"/>
</dbReference>
<dbReference type="Gene3D" id="3.30.70.3330">
    <property type="match status" value="1"/>
</dbReference>
<dbReference type="GO" id="GO:0004321">
    <property type="term" value="F:fatty-acyl-CoA synthase activity"/>
    <property type="evidence" value="ECO:0007669"/>
    <property type="project" value="UniProtKB-EC"/>
</dbReference>
<feature type="region of interest" description="Disordered" evidence="20">
    <location>
        <begin position="3578"/>
        <end position="3602"/>
    </location>
</feature>
<dbReference type="FunFam" id="3.30.1120.100:FF:000001">
    <property type="entry name" value="Fatty acid synthase beta subunit dehydratase"/>
    <property type="match status" value="1"/>
</dbReference>
<dbReference type="InterPro" id="IPR018201">
    <property type="entry name" value="Ketoacyl_synth_AS"/>
</dbReference>
<dbReference type="Gene3D" id="1.20.1050.120">
    <property type="match status" value="1"/>
</dbReference>
<dbReference type="NCBIfam" id="TIGR00556">
    <property type="entry name" value="pantethn_trn"/>
    <property type="match status" value="1"/>
</dbReference>
<dbReference type="Gene3D" id="1.20.930.70">
    <property type="match status" value="1"/>
</dbReference>
<feature type="region of interest" description="Disordered" evidence="20">
    <location>
        <begin position="2833"/>
        <end position="2865"/>
    </location>
</feature>
<keyword evidence="5" id="KW-0808">Transferase</keyword>